<feature type="transmembrane region" description="Helical" evidence="1">
    <location>
        <begin position="331"/>
        <end position="350"/>
    </location>
</feature>
<keyword evidence="3" id="KW-1185">Reference proteome</keyword>
<dbReference type="InterPro" id="IPR050256">
    <property type="entry name" value="Glycosyltransferase_2"/>
</dbReference>
<comment type="caution">
    <text evidence="2">The sequence shown here is derived from an EMBL/GenBank/DDBJ whole genome shotgun (WGS) entry which is preliminary data.</text>
</comment>
<dbReference type="Gene3D" id="3.90.550.10">
    <property type="entry name" value="Spore Coat Polysaccharide Biosynthesis Protein SpsA, Chain A"/>
    <property type="match status" value="1"/>
</dbReference>
<accession>A0ABQ4QXS0</accession>
<sequence>MMSFAEVTLSLVACLCAIPVLTLLAEILASLPSLRPGHLAGRRPSVAVLIPAHDEREDLDATMTSVRGQLVDGDRLVVVADNCRDDTALIAEAGGAEVVVRHDPDRRGKGFALDAGLRFLARTGLPEVVVVVDADCRLRPGAIDRLAAASVALGRPVQASYLFTPVLGGSPAHRIGAFAARVRTIARPLGARRLGVPCPIMGSGFALPATCLSKVSFASGHLAEDKKLGLDLALAGFAPHFCPEAEVESPLPLGEAARHRQQTRWEHGHIALIKAYAPRLFREAFRGRDLRLLAVALDLCLPPLVGLALMSGLVLLLTAGWAGLGGAEHPMLVAGGTVGLLCLAIVLAAWRWGQGLVSWRDVLALPSFMLVKLPILVGALTKPQGDWIRTDRVRQRP</sequence>
<evidence type="ECO:0008006" key="4">
    <source>
        <dbReference type="Google" id="ProtNLM"/>
    </source>
</evidence>
<dbReference type="RefSeq" id="WP_128562536.1">
    <property type="nucleotide sequence ID" value="NZ_BPQH01000006.1"/>
</dbReference>
<feature type="transmembrane region" description="Helical" evidence="1">
    <location>
        <begin position="362"/>
        <end position="380"/>
    </location>
</feature>
<evidence type="ECO:0000313" key="3">
    <source>
        <dbReference type="Proteomes" id="UP001055167"/>
    </source>
</evidence>
<dbReference type="PANTHER" id="PTHR48090:SF6">
    <property type="entry name" value="SLR5056 PROTEIN"/>
    <property type="match status" value="1"/>
</dbReference>
<dbReference type="InterPro" id="IPR029044">
    <property type="entry name" value="Nucleotide-diphossugar_trans"/>
</dbReference>
<dbReference type="SUPFAM" id="SSF53448">
    <property type="entry name" value="Nucleotide-diphospho-sugar transferases"/>
    <property type="match status" value="1"/>
</dbReference>
<dbReference type="EMBL" id="BPQH01000006">
    <property type="protein sequence ID" value="GJD49525.1"/>
    <property type="molecule type" value="Genomic_DNA"/>
</dbReference>
<proteinExistence type="predicted"/>
<dbReference type="Pfam" id="PF13641">
    <property type="entry name" value="Glyco_tranf_2_3"/>
    <property type="match status" value="1"/>
</dbReference>
<feature type="transmembrane region" description="Helical" evidence="1">
    <location>
        <begin position="304"/>
        <end position="324"/>
    </location>
</feature>
<protein>
    <recommendedName>
        <fullName evidence="4">Glycosyltransferase</fullName>
    </recommendedName>
</protein>
<dbReference type="PANTHER" id="PTHR48090">
    <property type="entry name" value="UNDECAPRENYL-PHOSPHATE 4-DEOXY-4-FORMAMIDO-L-ARABINOSE TRANSFERASE-RELATED"/>
    <property type="match status" value="1"/>
</dbReference>
<gene>
    <name evidence="2" type="ORF">OPKNFCMD_2256</name>
</gene>
<evidence type="ECO:0000313" key="2">
    <source>
        <dbReference type="EMBL" id="GJD49525.1"/>
    </source>
</evidence>
<keyword evidence="1" id="KW-1133">Transmembrane helix</keyword>
<organism evidence="2 3">
    <name type="scientific">Methylobacterium crusticola</name>
    <dbReference type="NCBI Taxonomy" id="1697972"/>
    <lineage>
        <taxon>Bacteria</taxon>
        <taxon>Pseudomonadati</taxon>
        <taxon>Pseudomonadota</taxon>
        <taxon>Alphaproteobacteria</taxon>
        <taxon>Hyphomicrobiales</taxon>
        <taxon>Methylobacteriaceae</taxon>
        <taxon>Methylobacterium</taxon>
    </lineage>
</organism>
<evidence type="ECO:0000256" key="1">
    <source>
        <dbReference type="SAM" id="Phobius"/>
    </source>
</evidence>
<keyword evidence="1" id="KW-0812">Transmembrane</keyword>
<dbReference type="CDD" id="cd06438">
    <property type="entry name" value="EpsO_like"/>
    <property type="match status" value="1"/>
</dbReference>
<name>A0ABQ4QXS0_9HYPH</name>
<keyword evidence="1" id="KW-0472">Membrane</keyword>
<reference evidence="2" key="1">
    <citation type="journal article" date="2021" name="Front. Microbiol.">
        <title>Comprehensive Comparative Genomics and Phenotyping of Methylobacterium Species.</title>
        <authorList>
            <person name="Alessa O."/>
            <person name="Ogura Y."/>
            <person name="Fujitani Y."/>
            <person name="Takami H."/>
            <person name="Hayashi T."/>
            <person name="Sahin N."/>
            <person name="Tani A."/>
        </authorList>
    </citation>
    <scope>NUCLEOTIDE SEQUENCE</scope>
    <source>
        <strain evidence="2">KCTC 52305</strain>
    </source>
</reference>
<dbReference type="Proteomes" id="UP001055167">
    <property type="component" value="Unassembled WGS sequence"/>
</dbReference>
<reference evidence="2" key="2">
    <citation type="submission" date="2021-08" db="EMBL/GenBank/DDBJ databases">
        <authorList>
            <person name="Tani A."/>
            <person name="Ola A."/>
            <person name="Ogura Y."/>
            <person name="Katsura K."/>
            <person name="Hayashi T."/>
        </authorList>
    </citation>
    <scope>NUCLEOTIDE SEQUENCE</scope>
    <source>
        <strain evidence="2">KCTC 52305</strain>
    </source>
</reference>